<reference evidence="3" key="1">
    <citation type="journal article" date="2014" name="Genome Announc.">
        <title>Genome sequence and annotation of Acremonium chrysogenum, producer of the beta-lactam antibiotic cephalosporin C.</title>
        <authorList>
            <person name="Terfehr D."/>
            <person name="Dahlmann T.A."/>
            <person name="Specht T."/>
            <person name="Zadra I."/>
            <person name="Kuernsteiner H."/>
            <person name="Kueck U."/>
        </authorList>
    </citation>
    <scope>NUCLEOTIDE SEQUENCE [LARGE SCALE GENOMIC DNA]</scope>
    <source>
        <strain evidence="3">ATCC 11550 / CBS 779.69 / DSM 880 / IAM 14645 / JCM 23072 / IMI 49137</strain>
    </source>
</reference>
<sequence length="448" mass="50745">MATPHRIQVQPADTGILKFNQDEAAASKVSDLLQQDLEVPHSSFMQVTRGSVSHHLLSLYGTGATPGVLQQAFTYNATYQLPAKQPKSAVVEELHSGFAANAPRYLGKGKHYADFLRFFQDELEGKDWRDVLAQYLFRDDGDPTATDLFARLYAGFLHPMIQLMFGVEWQQPALIAEALAQTAVHENKLGDFFAQAEQRAQSHAEYGALLVDLMDEVRTGEQHRKLATSVRWEDPNRIYDGVMKRAPEEAIDFVSRLRVKPDDLAERTAEMVHTAAYVAAAASWHPPHIPKFDFFLIHHLTSAPIFLTLNAQPWIPTATKVRLLEWKMRLDIIQYIGRGVPPLSTDILRTYAPPQAQQQASEPRDLLPRFHAIGDDDGHIIKVVRALLIAQEETRRYGDGDSKRWVRIREEDWLRVHYLLLRGVEGQSAKWVRTAGFDEAWADVPKAE</sequence>
<keyword evidence="1" id="KW-0560">Oxidoreductase</keyword>
<evidence type="ECO:0000313" key="2">
    <source>
        <dbReference type="EMBL" id="KFH41295.1"/>
    </source>
</evidence>
<accession>A0A086SW13</accession>
<dbReference type="Pfam" id="PF14027">
    <property type="entry name" value="Questin_oxidase"/>
    <property type="match status" value="1"/>
</dbReference>
<dbReference type="PANTHER" id="PTHR35870:SF1">
    <property type="entry name" value="PROTEIN, PUTATIVE (AFU_ORTHOLOGUE AFUA_5G03330)-RELATED"/>
    <property type="match status" value="1"/>
</dbReference>
<dbReference type="EMBL" id="JPKY01000136">
    <property type="protein sequence ID" value="KFH41295.1"/>
    <property type="molecule type" value="Genomic_DNA"/>
</dbReference>
<dbReference type="OrthoDB" id="10004862at2759"/>
<dbReference type="HOGENOM" id="CLU_019145_2_1_1"/>
<name>A0A086SW13_HAPC1</name>
<dbReference type="PANTHER" id="PTHR35870">
    <property type="entry name" value="PROTEIN, PUTATIVE (AFU_ORTHOLOGUE AFUA_5G03330)-RELATED"/>
    <property type="match status" value="1"/>
</dbReference>
<dbReference type="GO" id="GO:0016491">
    <property type="term" value="F:oxidoreductase activity"/>
    <property type="evidence" value="ECO:0007669"/>
    <property type="project" value="UniProtKB-KW"/>
</dbReference>
<dbReference type="Proteomes" id="UP000029964">
    <property type="component" value="Unassembled WGS sequence"/>
</dbReference>
<dbReference type="InterPro" id="IPR025337">
    <property type="entry name" value="Questin_oxidase-like"/>
</dbReference>
<dbReference type="AlphaFoldDB" id="A0A086SW13"/>
<evidence type="ECO:0000256" key="1">
    <source>
        <dbReference type="ARBA" id="ARBA00023002"/>
    </source>
</evidence>
<comment type="caution">
    <text evidence="2">The sequence shown here is derived from an EMBL/GenBank/DDBJ whole genome shotgun (WGS) entry which is preliminary data.</text>
</comment>
<gene>
    <name evidence="2" type="ORF">ACRE_080000</name>
</gene>
<protein>
    <submittedName>
        <fullName evidence="2">Oxidoreductase-like protein</fullName>
    </submittedName>
</protein>
<keyword evidence="3" id="KW-1185">Reference proteome</keyword>
<dbReference type="STRING" id="857340.A0A086SW13"/>
<proteinExistence type="predicted"/>
<organism evidence="2 3">
    <name type="scientific">Hapsidospora chrysogenum (strain ATCC 11550 / CBS 779.69 / DSM 880 / IAM 14645 / JCM 23072 / IMI 49137)</name>
    <name type="common">Acremonium chrysogenum</name>
    <dbReference type="NCBI Taxonomy" id="857340"/>
    <lineage>
        <taxon>Eukaryota</taxon>
        <taxon>Fungi</taxon>
        <taxon>Dikarya</taxon>
        <taxon>Ascomycota</taxon>
        <taxon>Pezizomycotina</taxon>
        <taxon>Sordariomycetes</taxon>
        <taxon>Hypocreomycetidae</taxon>
        <taxon>Hypocreales</taxon>
        <taxon>Bionectriaceae</taxon>
        <taxon>Hapsidospora</taxon>
    </lineage>
</organism>
<evidence type="ECO:0000313" key="3">
    <source>
        <dbReference type="Proteomes" id="UP000029964"/>
    </source>
</evidence>